<organism evidence="1 2">
    <name type="scientific">Methylocaldum szegediense</name>
    <dbReference type="NCBI Taxonomy" id="73780"/>
    <lineage>
        <taxon>Bacteria</taxon>
        <taxon>Pseudomonadati</taxon>
        <taxon>Pseudomonadota</taxon>
        <taxon>Gammaproteobacteria</taxon>
        <taxon>Methylococcales</taxon>
        <taxon>Methylococcaceae</taxon>
        <taxon>Methylocaldum</taxon>
    </lineage>
</organism>
<dbReference type="EMBL" id="OX458333">
    <property type="protein sequence ID" value="CAI8799388.1"/>
    <property type="molecule type" value="Genomic_DNA"/>
</dbReference>
<protein>
    <submittedName>
        <fullName evidence="1">Porin-like protein</fullName>
    </submittedName>
</protein>
<reference evidence="1 2" key="1">
    <citation type="submission" date="2023-03" db="EMBL/GenBank/DDBJ databases">
        <authorList>
            <person name="Pearce D."/>
        </authorList>
    </citation>
    <scope>NUCLEOTIDE SEQUENCE [LARGE SCALE GENOMIC DNA]</scope>
    <source>
        <strain evidence="1">Msz</strain>
    </source>
</reference>
<evidence type="ECO:0000313" key="2">
    <source>
        <dbReference type="Proteomes" id="UP001162030"/>
    </source>
</evidence>
<sequence length="418" mass="46849">MLINRGFLSLRMMPAKGNMGRRTIPHWAAVAACLVVSFEAKALDLGGVDWQLHGFASQGFTYTTSNQVFGASRGGSLDFTEVGINGSVRPLPNLLLSAQGLYRNTGGSDREDLRLDFAQVDYNGTFLESALTVGVRAGRVKIPFGLYNDTRDVVWTRPSVILPQSIYFDTLGLRQAMIAADGGLLYSRYNWGKHRFNLEFLVAEPQDDTGDAADFLTGMLDAPGRMTGRPLFLGRAVYEWMGGRARAMFSVVDLDRDFRSRSSAVPSGKIQALYPLFSLQYNAEDWSLTAEYGWVHQRRSGFLPVPMEGTSEGFYVQGEYRLSEDWSAVLRYDVFHADRDDRSGRSLARQTGQARHRFYARDLAVGLRWEFLPNWLIAAEYHNVDGTAWLSPHDNSELLTGGGDPHWDLFSVMVSFRF</sequence>
<dbReference type="RefSeq" id="WP_317963845.1">
    <property type="nucleotide sequence ID" value="NZ_OX458333.1"/>
</dbReference>
<evidence type="ECO:0000313" key="1">
    <source>
        <dbReference type="EMBL" id="CAI8799388.1"/>
    </source>
</evidence>
<name>A0ABM9HZZ9_9GAMM</name>
<keyword evidence="2" id="KW-1185">Reference proteome</keyword>
<dbReference type="PROSITE" id="PS51257">
    <property type="entry name" value="PROKAR_LIPOPROTEIN"/>
    <property type="match status" value="1"/>
</dbReference>
<dbReference type="Proteomes" id="UP001162030">
    <property type="component" value="Chromosome"/>
</dbReference>
<proteinExistence type="predicted"/>
<dbReference type="SUPFAM" id="SSF56935">
    <property type="entry name" value="Porins"/>
    <property type="match status" value="1"/>
</dbReference>
<gene>
    <name evidence="1" type="ORF">MSZNOR_1560</name>
</gene>
<accession>A0ABM9HZZ9</accession>